<gene>
    <name evidence="1" type="ORF">CWD88_16410</name>
</gene>
<evidence type="ECO:0000313" key="1">
    <source>
        <dbReference type="EMBL" id="PJO65301.1"/>
    </source>
</evidence>
<organism evidence="1 2">
    <name type="scientific">Burkholderia pseudomallei</name>
    <name type="common">Pseudomonas pseudomallei</name>
    <dbReference type="NCBI Taxonomy" id="28450"/>
    <lineage>
        <taxon>Bacteria</taxon>
        <taxon>Pseudomonadati</taxon>
        <taxon>Pseudomonadota</taxon>
        <taxon>Betaproteobacteria</taxon>
        <taxon>Burkholderiales</taxon>
        <taxon>Burkholderiaceae</taxon>
        <taxon>Burkholderia</taxon>
        <taxon>pseudomallei group</taxon>
    </lineage>
</organism>
<sequence length="83" mass="8725">MPRRACRIATSKRRAPDHARVPIRSAFRTRGISGISTMMNQAMSESVRAAATCTAGGGHPSPCAARTIESFASAANRPVPLCA</sequence>
<comment type="caution">
    <text evidence="1">The sequence shown here is derived from an EMBL/GenBank/DDBJ whole genome shotgun (WGS) entry which is preliminary data.</text>
</comment>
<protein>
    <submittedName>
        <fullName evidence="1">Uncharacterized protein</fullName>
    </submittedName>
</protein>
<reference evidence="1 2" key="1">
    <citation type="submission" date="2017-11" db="EMBL/GenBank/DDBJ databases">
        <title>Molecular characterization of Burkholderia pseudomallei and closely related isolates from Vietnam.</title>
        <authorList>
            <person name="Ustinov D.V."/>
            <person name="Antonov A.S."/>
            <person name="Avdusheva E.F."/>
            <person name="Shpak I.M."/>
            <person name="Zakharova I.B."/>
            <person name="Thi L.A."/>
            <person name="Teteryatnikova N."/>
            <person name="Lopasteyskaya Y.A."/>
            <person name="Kuzyutina J.A."/>
            <person name="Ngo T.N."/>
            <person name="Victorov D.V."/>
        </authorList>
    </citation>
    <scope>NUCLEOTIDE SEQUENCE [LARGE SCALE GENOMIC DNA]</scope>
    <source>
        <strain evidence="1 2">V1512</strain>
    </source>
</reference>
<evidence type="ECO:0000313" key="2">
    <source>
        <dbReference type="Proteomes" id="UP000231878"/>
    </source>
</evidence>
<name>A0AAX0UA48_BURPE</name>
<proteinExistence type="predicted"/>
<dbReference type="Proteomes" id="UP000231878">
    <property type="component" value="Unassembled WGS sequence"/>
</dbReference>
<dbReference type="EMBL" id="PHRB01000014">
    <property type="protein sequence ID" value="PJO65301.1"/>
    <property type="molecule type" value="Genomic_DNA"/>
</dbReference>
<accession>A0AAX0UA48</accession>
<dbReference type="AlphaFoldDB" id="A0AAX0UA48"/>